<dbReference type="OrthoDB" id="5567886at2"/>
<gene>
    <name evidence="2" type="ORF">TAO_0800</name>
</gene>
<name>A0A1Q2SM20_9GAMM</name>
<feature type="signal peptide" evidence="1">
    <location>
        <begin position="1"/>
        <end position="20"/>
    </location>
</feature>
<dbReference type="AlphaFoldDB" id="A0A1Q2SM20"/>
<dbReference type="Proteomes" id="UP000243679">
    <property type="component" value="Chromosome"/>
</dbReference>
<protein>
    <submittedName>
        <fullName evidence="2">Hypothetical conserved protein</fullName>
    </submittedName>
</protein>
<sequence length="148" mass="15647">MRNKQIIVFIIAALKFNANAVAHDQVGSLGEDASATDYYLVMCSTSPGGETGLLRTQILDATTTAGGGKISVVSQFQNETMIKAATASDPNRLDDQPGPAAILPGANGAFNVFVHKLKEGPKNYQLTYHCMTSEGSHTGTSLTTIQDQ</sequence>
<feature type="chain" id="PRO_5012975905" evidence="1">
    <location>
        <begin position="21"/>
        <end position="148"/>
    </location>
</feature>
<proteinExistence type="predicted"/>
<keyword evidence="1" id="KW-0732">Signal</keyword>
<organism evidence="2 3">
    <name type="scientific">Candidatus Nitrosoglobus terrae</name>
    <dbReference type="NCBI Taxonomy" id="1630141"/>
    <lineage>
        <taxon>Bacteria</taxon>
        <taxon>Pseudomonadati</taxon>
        <taxon>Pseudomonadota</taxon>
        <taxon>Gammaproteobacteria</taxon>
        <taxon>Chromatiales</taxon>
        <taxon>Chromatiaceae</taxon>
        <taxon>Candidatus Nitrosoglobus</taxon>
    </lineage>
</organism>
<evidence type="ECO:0000313" key="2">
    <source>
        <dbReference type="EMBL" id="BAW80170.1"/>
    </source>
</evidence>
<evidence type="ECO:0000256" key="1">
    <source>
        <dbReference type="SAM" id="SignalP"/>
    </source>
</evidence>
<dbReference type="KEGG" id="ntt:TAO_0800"/>
<dbReference type="EMBL" id="AP014836">
    <property type="protein sequence ID" value="BAW80170.1"/>
    <property type="molecule type" value="Genomic_DNA"/>
</dbReference>
<dbReference type="RefSeq" id="WP_096526745.1">
    <property type="nucleotide sequence ID" value="NZ_AP014836.1"/>
</dbReference>
<reference evidence="2 3" key="1">
    <citation type="journal article" date="2017" name="ISME J.">
        <title>An acid-tolerant ammonia-oxidizing ?-proteobacterium from soil.</title>
        <authorList>
            <person name="Hayatsu M."/>
            <person name="Tago K."/>
            <person name="Uchiyama I."/>
            <person name="Toyoda A."/>
            <person name="Wang Y."/>
            <person name="Shimomura Y."/>
            <person name="Okubo T."/>
            <person name="Kurisu F."/>
            <person name="Hirono Y."/>
            <person name="Nonaka K."/>
            <person name="Akiyama H."/>
            <person name="Itoh T."/>
            <person name="Takami H."/>
        </authorList>
    </citation>
    <scope>NUCLEOTIDE SEQUENCE [LARGE SCALE GENOMIC DNA]</scope>
    <source>
        <strain evidence="2 3">TAO100</strain>
    </source>
</reference>
<accession>A0A1Q2SM20</accession>
<keyword evidence="3" id="KW-1185">Reference proteome</keyword>
<evidence type="ECO:0000313" key="3">
    <source>
        <dbReference type="Proteomes" id="UP000243679"/>
    </source>
</evidence>